<feature type="domain" description="Thiopeptide-type bacteriocin biosynthesis" evidence="1">
    <location>
        <begin position="6"/>
        <end position="258"/>
    </location>
</feature>
<organism evidence="2 3">
    <name type="scientific">Nonomuraea rosea</name>
    <dbReference type="NCBI Taxonomy" id="638574"/>
    <lineage>
        <taxon>Bacteria</taxon>
        <taxon>Bacillati</taxon>
        <taxon>Actinomycetota</taxon>
        <taxon>Actinomycetes</taxon>
        <taxon>Streptosporangiales</taxon>
        <taxon>Streptosporangiaceae</taxon>
        <taxon>Nonomuraea</taxon>
    </lineage>
</organism>
<proteinExistence type="predicted"/>
<dbReference type="RefSeq" id="WP_345562621.1">
    <property type="nucleotide sequence ID" value="NZ_BAABDQ010000006.1"/>
</dbReference>
<dbReference type="InterPro" id="IPR023809">
    <property type="entry name" value="Thiopep_bacteriocin_synth_dom"/>
</dbReference>
<keyword evidence="3" id="KW-1185">Reference proteome</keyword>
<dbReference type="Proteomes" id="UP001500630">
    <property type="component" value="Unassembled WGS sequence"/>
</dbReference>
<evidence type="ECO:0000313" key="3">
    <source>
        <dbReference type="Proteomes" id="UP001500630"/>
    </source>
</evidence>
<gene>
    <name evidence="2" type="ORF">GCM10022419_033060</name>
</gene>
<name>A0ABP6WH53_9ACTN</name>
<sequence>MDPRPWWQVNIAFPDWATAEHTAVTHLAPIMAQAEDEQIVTSWFFTRKMPCWRVRYVPSSGRAHGYLRHHMDDLIRQGLVGTATEVLYEPETHAFGGGEAMRCAHELFHLDSRYLLARLASSPGVEHRRELSILLCTALLRSAGLDWYEQGDVWGRVADHRDLPHPIPPERRHTLEAGVRQLMSVDAGPLLRDGAPLGFAANWSAAFDATGYELAALATKGLLHRGLRAVLAHHIVFAWNRLGLPYAAQAVLAHTAKQIVFGCDPTGAQIEETRSKTS</sequence>
<dbReference type="NCBIfam" id="TIGR03891">
    <property type="entry name" value="thiopep_ocin"/>
    <property type="match status" value="1"/>
</dbReference>
<evidence type="ECO:0000313" key="2">
    <source>
        <dbReference type="EMBL" id="GAA3550195.1"/>
    </source>
</evidence>
<accession>A0ABP6WH53</accession>
<reference evidence="3" key="1">
    <citation type="journal article" date="2019" name="Int. J. Syst. Evol. Microbiol.">
        <title>The Global Catalogue of Microorganisms (GCM) 10K type strain sequencing project: providing services to taxonomists for standard genome sequencing and annotation.</title>
        <authorList>
            <consortium name="The Broad Institute Genomics Platform"/>
            <consortium name="The Broad Institute Genome Sequencing Center for Infectious Disease"/>
            <person name="Wu L."/>
            <person name="Ma J."/>
        </authorList>
    </citation>
    <scope>NUCLEOTIDE SEQUENCE [LARGE SCALE GENOMIC DNA]</scope>
    <source>
        <strain evidence="3">JCM 17326</strain>
    </source>
</reference>
<comment type="caution">
    <text evidence="2">The sequence shown here is derived from an EMBL/GenBank/DDBJ whole genome shotgun (WGS) entry which is preliminary data.</text>
</comment>
<protein>
    <recommendedName>
        <fullName evidence="1">Thiopeptide-type bacteriocin biosynthesis domain-containing protein</fullName>
    </recommendedName>
</protein>
<dbReference type="EMBL" id="BAABDQ010000006">
    <property type="protein sequence ID" value="GAA3550195.1"/>
    <property type="molecule type" value="Genomic_DNA"/>
</dbReference>
<dbReference type="Pfam" id="PF14028">
    <property type="entry name" value="Lant_dehydr_C"/>
    <property type="match status" value="1"/>
</dbReference>
<evidence type="ECO:0000259" key="1">
    <source>
        <dbReference type="Pfam" id="PF14028"/>
    </source>
</evidence>